<dbReference type="InterPro" id="IPR058625">
    <property type="entry name" value="MdtA-like_BSH"/>
</dbReference>
<comment type="subcellular location">
    <subcellularLocation>
        <location evidence="1">Cell envelope</location>
    </subcellularLocation>
</comment>
<evidence type="ECO:0000313" key="7">
    <source>
        <dbReference type="EMBL" id="NGN42922.1"/>
    </source>
</evidence>
<protein>
    <submittedName>
        <fullName evidence="7">Efflux RND transporter periplasmic adaptor subunit</fullName>
    </submittedName>
</protein>
<dbReference type="Pfam" id="PF25917">
    <property type="entry name" value="BSH_RND"/>
    <property type="match status" value="1"/>
</dbReference>
<reference evidence="7 8" key="1">
    <citation type="submission" date="2020-02" db="EMBL/GenBank/DDBJ databases">
        <title>Genome sequence of the type strain CGMCC 1.15528 of Mesorhizobium zhangyense.</title>
        <authorList>
            <person name="Gao J."/>
            <person name="Sun J."/>
        </authorList>
    </citation>
    <scope>NUCLEOTIDE SEQUENCE [LARGE SCALE GENOMIC DNA]</scope>
    <source>
        <strain evidence="7 8">CGMCC 1.15528</strain>
    </source>
</reference>
<feature type="domain" description="Multidrug resistance protein MdtA-like beta-barrel" evidence="5">
    <location>
        <begin position="250"/>
        <end position="306"/>
    </location>
</feature>
<dbReference type="Pfam" id="PF25944">
    <property type="entry name" value="Beta-barrel_RND"/>
    <property type="match status" value="1"/>
</dbReference>
<dbReference type="InterPro" id="IPR058626">
    <property type="entry name" value="MdtA-like_b-barrel"/>
</dbReference>
<dbReference type="GO" id="GO:0005886">
    <property type="term" value="C:plasma membrane"/>
    <property type="evidence" value="ECO:0007669"/>
    <property type="project" value="TreeGrafter"/>
</dbReference>
<dbReference type="PANTHER" id="PTHR30158:SF10">
    <property type="entry name" value="CATION EFFLUX PUMP"/>
    <property type="match status" value="1"/>
</dbReference>
<comment type="similarity">
    <text evidence="2">Belongs to the membrane fusion protein (MFP) (TC 8.A.1) family.</text>
</comment>
<dbReference type="Gene3D" id="2.40.30.170">
    <property type="match status" value="1"/>
</dbReference>
<dbReference type="AlphaFoldDB" id="A0A7C9R8N8"/>
<evidence type="ECO:0000259" key="3">
    <source>
        <dbReference type="Pfam" id="PF25876"/>
    </source>
</evidence>
<dbReference type="NCBIfam" id="TIGR01730">
    <property type="entry name" value="RND_mfp"/>
    <property type="match status" value="1"/>
</dbReference>
<evidence type="ECO:0000256" key="2">
    <source>
        <dbReference type="ARBA" id="ARBA00009477"/>
    </source>
</evidence>
<organism evidence="7 8">
    <name type="scientific">Mesorhizobium zhangyense</name>
    <dbReference type="NCBI Taxonomy" id="1776730"/>
    <lineage>
        <taxon>Bacteria</taxon>
        <taxon>Pseudomonadati</taxon>
        <taxon>Pseudomonadota</taxon>
        <taxon>Alphaproteobacteria</taxon>
        <taxon>Hyphomicrobiales</taxon>
        <taxon>Phyllobacteriaceae</taxon>
        <taxon>Mesorhizobium</taxon>
    </lineage>
</organism>
<dbReference type="Proteomes" id="UP000481252">
    <property type="component" value="Unassembled WGS sequence"/>
</dbReference>
<dbReference type="SUPFAM" id="SSF111369">
    <property type="entry name" value="HlyD-like secretion proteins"/>
    <property type="match status" value="1"/>
</dbReference>
<dbReference type="GO" id="GO:0022857">
    <property type="term" value="F:transmembrane transporter activity"/>
    <property type="evidence" value="ECO:0007669"/>
    <property type="project" value="InterPro"/>
</dbReference>
<dbReference type="GO" id="GO:0030313">
    <property type="term" value="C:cell envelope"/>
    <property type="evidence" value="ECO:0007669"/>
    <property type="project" value="UniProtKB-SubCell"/>
</dbReference>
<dbReference type="EMBL" id="JAAKZG010000007">
    <property type="protein sequence ID" value="NGN42922.1"/>
    <property type="molecule type" value="Genomic_DNA"/>
</dbReference>
<gene>
    <name evidence="7" type="ORF">G6N74_17775</name>
</gene>
<dbReference type="Gene3D" id="2.40.420.20">
    <property type="match status" value="1"/>
</dbReference>
<evidence type="ECO:0000259" key="4">
    <source>
        <dbReference type="Pfam" id="PF25917"/>
    </source>
</evidence>
<dbReference type="Gene3D" id="1.10.287.470">
    <property type="entry name" value="Helix hairpin bin"/>
    <property type="match status" value="1"/>
</dbReference>
<dbReference type="InterPro" id="IPR058624">
    <property type="entry name" value="MdtA-like_HH"/>
</dbReference>
<dbReference type="InterPro" id="IPR058627">
    <property type="entry name" value="MdtA-like_C"/>
</dbReference>
<dbReference type="FunFam" id="2.40.420.20:FF:000001">
    <property type="entry name" value="Efflux RND transporter periplasmic adaptor subunit"/>
    <property type="match status" value="1"/>
</dbReference>
<accession>A0A7C9R8N8</accession>
<sequence length="403" mass="42719">MKKTTARRLLWGAGLPLVALIFGVATITNLPETAKAEVSAPAPATPVSVAVVEPREITTWEEFSGRLEAVDRVEIRSRVAGAIQSVHFREGALVKQGDLLVTIDPAPFASAVAQSEALVAAAEARVELTRLELERGRKLVENRTVSQSDLDQRLSASHEAEANLRSAQAALQSAKLDLGYTEVRAPISGRLGRIEITPGNLVAAGSGSPILAKLVSVDPIYASFSIDEQLLARASAELPVTDSGALAVEQIPVEIGTASDDGTPIRGKLQLIDNEVDTASGTMRVRAVFDNPNGRLIPGQFVRVRMGQPKPAPELTVSERAVGTDQDKKFVLVVEADNKIAYREVALGASVEGLRIVKSGLKSGERIVVNGLQRVRPGALVDPQPVAMVPNEQALAEANAVAQ</sequence>
<feature type="domain" description="Multidrug resistance protein MdtA-like barrel-sandwich hybrid" evidence="4">
    <location>
        <begin position="72"/>
        <end position="211"/>
    </location>
</feature>
<dbReference type="Pfam" id="PF25967">
    <property type="entry name" value="RND-MFP_C"/>
    <property type="match status" value="1"/>
</dbReference>
<dbReference type="Pfam" id="PF25876">
    <property type="entry name" value="HH_MFP_RND"/>
    <property type="match status" value="1"/>
</dbReference>
<dbReference type="GO" id="GO:0046677">
    <property type="term" value="P:response to antibiotic"/>
    <property type="evidence" value="ECO:0007669"/>
    <property type="project" value="TreeGrafter"/>
</dbReference>
<feature type="domain" description="Multidrug resistance protein MdtA-like C-terminal permuted SH3" evidence="6">
    <location>
        <begin position="319"/>
        <end position="374"/>
    </location>
</feature>
<comment type="caution">
    <text evidence="7">The sequence shown here is derived from an EMBL/GenBank/DDBJ whole genome shotgun (WGS) entry which is preliminary data.</text>
</comment>
<evidence type="ECO:0000259" key="5">
    <source>
        <dbReference type="Pfam" id="PF25944"/>
    </source>
</evidence>
<dbReference type="PANTHER" id="PTHR30158">
    <property type="entry name" value="ACRA/E-RELATED COMPONENT OF DRUG EFFLUX TRANSPORTER"/>
    <property type="match status" value="1"/>
</dbReference>
<evidence type="ECO:0000256" key="1">
    <source>
        <dbReference type="ARBA" id="ARBA00004196"/>
    </source>
</evidence>
<feature type="domain" description="Multidrug resistance protein MdtA-like alpha-helical hairpin" evidence="3">
    <location>
        <begin position="113"/>
        <end position="181"/>
    </location>
</feature>
<keyword evidence="8" id="KW-1185">Reference proteome</keyword>
<evidence type="ECO:0000259" key="6">
    <source>
        <dbReference type="Pfam" id="PF25967"/>
    </source>
</evidence>
<evidence type="ECO:0000313" key="8">
    <source>
        <dbReference type="Proteomes" id="UP000481252"/>
    </source>
</evidence>
<dbReference type="Gene3D" id="2.40.50.100">
    <property type="match status" value="1"/>
</dbReference>
<dbReference type="RefSeq" id="WP_165119288.1">
    <property type="nucleotide sequence ID" value="NZ_JAAKZG010000007.1"/>
</dbReference>
<proteinExistence type="inferred from homology"/>
<name>A0A7C9R8N8_9HYPH</name>
<dbReference type="InterPro" id="IPR006143">
    <property type="entry name" value="RND_pump_MFP"/>
</dbReference>